<organism evidence="9 10">
    <name type="scientific">Pyxicephalus adspersus</name>
    <name type="common">African bullfrog</name>
    <dbReference type="NCBI Taxonomy" id="30357"/>
    <lineage>
        <taxon>Eukaryota</taxon>
        <taxon>Metazoa</taxon>
        <taxon>Chordata</taxon>
        <taxon>Craniata</taxon>
        <taxon>Vertebrata</taxon>
        <taxon>Euteleostomi</taxon>
        <taxon>Amphibia</taxon>
        <taxon>Batrachia</taxon>
        <taxon>Anura</taxon>
        <taxon>Neobatrachia</taxon>
        <taxon>Ranoidea</taxon>
        <taxon>Pyxicephalidae</taxon>
        <taxon>Pyxicephalinae</taxon>
        <taxon>Pyxicephalus</taxon>
    </lineage>
</organism>
<evidence type="ECO:0000313" key="10">
    <source>
        <dbReference type="Proteomes" id="UP001181693"/>
    </source>
</evidence>
<dbReference type="PANTHER" id="PTHR21184">
    <property type="entry name" value="MENORIN (DENDRITIC BRANCHING PROTEIN)"/>
    <property type="match status" value="1"/>
</dbReference>
<reference evidence="9" key="1">
    <citation type="thesis" date="2020" institute="ProQuest LLC" country="789 East Eisenhower Parkway, Ann Arbor, MI, USA">
        <title>Comparative Genomics and Chromosome Evolution.</title>
        <authorList>
            <person name="Mudd A.B."/>
        </authorList>
    </citation>
    <scope>NUCLEOTIDE SEQUENCE</scope>
    <source>
        <strain evidence="9">1538</strain>
        <tissue evidence="9">Blood</tissue>
    </source>
</reference>
<dbReference type="Pfam" id="PF10223">
    <property type="entry name" value="Menorin_N"/>
    <property type="match status" value="2"/>
</dbReference>
<evidence type="ECO:0000256" key="7">
    <source>
        <dbReference type="SAM" id="Phobius"/>
    </source>
</evidence>
<evidence type="ECO:0000256" key="3">
    <source>
        <dbReference type="ARBA" id="ARBA00022989"/>
    </source>
</evidence>
<evidence type="ECO:0000256" key="1">
    <source>
        <dbReference type="ARBA" id="ARBA00004167"/>
    </source>
</evidence>
<dbReference type="Proteomes" id="UP001181693">
    <property type="component" value="Unassembled WGS sequence"/>
</dbReference>
<name>A0AAV2ZN86_PYXAD</name>
<comment type="caution">
    <text evidence="9">The sequence shown here is derived from an EMBL/GenBank/DDBJ whole genome shotgun (WGS) entry which is preliminary data.</text>
</comment>
<protein>
    <recommendedName>
        <fullName evidence="5">Protein FAM151A</fullName>
    </recommendedName>
</protein>
<keyword evidence="2 7" id="KW-0812">Transmembrane</keyword>
<comment type="similarity">
    <text evidence="6">Belongs to the menorin family.</text>
</comment>
<evidence type="ECO:0000313" key="9">
    <source>
        <dbReference type="EMBL" id="DBA17966.1"/>
    </source>
</evidence>
<accession>A0AAV2ZN86</accession>
<dbReference type="EMBL" id="DYDO01000009">
    <property type="protein sequence ID" value="DBA17966.1"/>
    <property type="molecule type" value="Genomic_DNA"/>
</dbReference>
<keyword evidence="3 7" id="KW-1133">Transmembrane helix</keyword>
<comment type="subcellular location">
    <subcellularLocation>
        <location evidence="1">Membrane</location>
        <topology evidence="1">Single-pass membrane protein</topology>
    </subcellularLocation>
</comment>
<keyword evidence="10" id="KW-1185">Reference proteome</keyword>
<dbReference type="GO" id="GO:0005615">
    <property type="term" value="C:extracellular space"/>
    <property type="evidence" value="ECO:0007669"/>
    <property type="project" value="TreeGrafter"/>
</dbReference>
<gene>
    <name evidence="9" type="ORF">GDO54_016268</name>
</gene>
<feature type="domain" description="Menorin-like" evidence="8">
    <location>
        <begin position="336"/>
        <end position="570"/>
    </location>
</feature>
<dbReference type="GO" id="GO:0016020">
    <property type="term" value="C:membrane"/>
    <property type="evidence" value="ECO:0007669"/>
    <property type="project" value="UniProtKB-SubCell"/>
</dbReference>
<dbReference type="AlphaFoldDB" id="A0AAV2ZN86"/>
<sequence>MKRCGLSDLRTIAGVCVFVGVCVTIAALCLTLGQPPKKEPGPEISTGGDMLDYLMSIGQIKAKDGLLVTWYHAANSKTQMQEALNSGVMVLEADVNIQGLGTVNETNIPIMAHPPDIYSDNTLQEWLDSVMLSSKGIKLDFKSIEAVSPSLDILLKKSAEMKINRPVWINADILPGPNVNHELGVNATQFLNLIQKKFPDITISPGWVTLYLPPIISNRTYTREMMVKMYDLVKDLPQRITFPARAVLTRSAWPHFDWLLQQSDRFSLTLWQGSSDPLTLDDLLFIRDNSDPEKIYYDIYEPLLSEFKQIALNSNRKKLFYSGGSLRLYFHPEDDDGILVKWFDAEGDMSALRSLLQSDFGMLTFQVDVQSVNSTLTPVAVFAESPATLPLEDCLKLVAAAANPWGVYLKPKDQVSLNETLHLLNRLNRDKMLYIPVWISMELSYGSFSTPGYIKGEDFINSVNDIFPAVTIAPRWPPENLNNGYTDQIIQDMLKLFEGVWQDVSFQLQAVPLGKAWLSTVHLLKASPMYTLTVEHTKDQGAFMDGYHGLMAIRTHTANGVYFKLPQEYRSSLMTSIYST</sequence>
<proteinExistence type="inferred from homology"/>
<evidence type="ECO:0000256" key="4">
    <source>
        <dbReference type="ARBA" id="ARBA00023136"/>
    </source>
</evidence>
<evidence type="ECO:0000256" key="6">
    <source>
        <dbReference type="ARBA" id="ARBA00044953"/>
    </source>
</evidence>
<dbReference type="PANTHER" id="PTHR21184:SF4">
    <property type="entry name" value="PROTEIN FAM151A"/>
    <property type="match status" value="1"/>
</dbReference>
<evidence type="ECO:0000256" key="2">
    <source>
        <dbReference type="ARBA" id="ARBA00022692"/>
    </source>
</evidence>
<dbReference type="InterPro" id="IPR019356">
    <property type="entry name" value="Menorin_dom"/>
</dbReference>
<feature type="transmembrane region" description="Helical" evidence="7">
    <location>
        <begin position="12"/>
        <end position="33"/>
    </location>
</feature>
<evidence type="ECO:0000256" key="5">
    <source>
        <dbReference type="ARBA" id="ARBA00044104"/>
    </source>
</evidence>
<feature type="domain" description="Menorin-like" evidence="8">
    <location>
        <begin position="64"/>
        <end position="303"/>
    </location>
</feature>
<evidence type="ECO:0000259" key="8">
    <source>
        <dbReference type="Pfam" id="PF10223"/>
    </source>
</evidence>
<keyword evidence="4 7" id="KW-0472">Membrane</keyword>